<feature type="transmembrane region" description="Helical" evidence="1">
    <location>
        <begin position="20"/>
        <end position="40"/>
    </location>
</feature>
<keyword evidence="1" id="KW-0472">Membrane</keyword>
<reference evidence="2 3" key="1">
    <citation type="journal article" date="2007" name="Nature">
        <title>The medaka draft genome and insights into vertebrate genome evolution.</title>
        <authorList>
            <person name="Kasahara M."/>
            <person name="Naruse K."/>
            <person name="Sasaki S."/>
            <person name="Nakatani Y."/>
            <person name="Qu W."/>
            <person name="Ahsan B."/>
            <person name="Yamada T."/>
            <person name="Nagayasu Y."/>
            <person name="Doi K."/>
            <person name="Kasai Y."/>
            <person name="Jindo T."/>
            <person name="Kobayashi D."/>
            <person name="Shimada A."/>
            <person name="Toyoda A."/>
            <person name="Kuroki Y."/>
            <person name="Fujiyama A."/>
            <person name="Sasaki T."/>
            <person name="Shimizu A."/>
            <person name="Asakawa S."/>
            <person name="Shimizu N."/>
            <person name="Hashimoto S."/>
            <person name="Yang J."/>
            <person name="Lee Y."/>
            <person name="Matsushima K."/>
            <person name="Sugano S."/>
            <person name="Sakaizumi M."/>
            <person name="Narita T."/>
            <person name="Ohishi K."/>
            <person name="Haga S."/>
            <person name="Ohta F."/>
            <person name="Nomoto H."/>
            <person name="Nogata K."/>
            <person name="Morishita T."/>
            <person name="Endo T."/>
            <person name="Shin-I T."/>
            <person name="Takeda H."/>
            <person name="Morishita S."/>
            <person name="Kohara Y."/>
        </authorList>
    </citation>
    <scope>NUCLEOTIDE SEQUENCE [LARGE SCALE GENOMIC DNA]</scope>
    <source>
        <strain evidence="2 3">Hd-rR</strain>
    </source>
</reference>
<keyword evidence="1" id="KW-1133">Transmembrane helix</keyword>
<keyword evidence="3" id="KW-1185">Reference proteome</keyword>
<dbReference type="AlphaFoldDB" id="H2LPL2"/>
<dbReference type="Bgee" id="ENSORLG00000026722">
    <property type="expression patterns" value="Expressed in gastrula and 4 other cell types or tissues"/>
</dbReference>
<protein>
    <submittedName>
        <fullName evidence="2">Uncharacterized protein</fullName>
    </submittedName>
</protein>
<reference evidence="2" key="3">
    <citation type="submission" date="2025-09" db="UniProtKB">
        <authorList>
            <consortium name="Ensembl"/>
        </authorList>
    </citation>
    <scope>IDENTIFICATION</scope>
    <source>
        <strain evidence="2">Hd-rR</strain>
    </source>
</reference>
<dbReference type="InParanoid" id="H2LPL2"/>
<keyword evidence="1" id="KW-0812">Transmembrane</keyword>
<evidence type="ECO:0000256" key="1">
    <source>
        <dbReference type="SAM" id="Phobius"/>
    </source>
</evidence>
<reference evidence="2" key="2">
    <citation type="submission" date="2025-08" db="UniProtKB">
        <authorList>
            <consortium name="Ensembl"/>
        </authorList>
    </citation>
    <scope>IDENTIFICATION</scope>
    <source>
        <strain evidence="2">Hd-rR</strain>
    </source>
</reference>
<evidence type="ECO:0000313" key="3">
    <source>
        <dbReference type="Proteomes" id="UP000001038"/>
    </source>
</evidence>
<evidence type="ECO:0000313" key="2">
    <source>
        <dbReference type="Ensembl" id="ENSORLP00000007996.2"/>
    </source>
</evidence>
<sequence>HSPGGERERGGVHESHSYLAFLNFPGVAVFCFLFAGPFVSDICLHTFRLEDRDPVTVKKESSLPCVLPCLLFTIFLQPLRILSSLHCAKKLFHLNCFSLHMNWTRPSSSGSFHFSSTEEQSTTSGFRNRPLASLYSQSSEAEISSMQPCCRIRSTALLGPIPLMVPQ</sequence>
<proteinExistence type="predicted"/>
<dbReference type="GeneTree" id="ENSGT00940000175338"/>
<dbReference type="Ensembl" id="ENSORLT00000007997.2">
    <property type="protein sequence ID" value="ENSORLP00000007996.2"/>
    <property type="gene ID" value="ENSORLG00000026722.1"/>
</dbReference>
<name>H2LPL2_ORYLA</name>
<accession>H2LPL2</accession>
<organism evidence="2 3">
    <name type="scientific">Oryzias latipes</name>
    <name type="common">Japanese rice fish</name>
    <name type="synonym">Japanese killifish</name>
    <dbReference type="NCBI Taxonomy" id="8090"/>
    <lineage>
        <taxon>Eukaryota</taxon>
        <taxon>Metazoa</taxon>
        <taxon>Chordata</taxon>
        <taxon>Craniata</taxon>
        <taxon>Vertebrata</taxon>
        <taxon>Euteleostomi</taxon>
        <taxon>Actinopterygii</taxon>
        <taxon>Neopterygii</taxon>
        <taxon>Teleostei</taxon>
        <taxon>Neoteleostei</taxon>
        <taxon>Acanthomorphata</taxon>
        <taxon>Ovalentaria</taxon>
        <taxon>Atherinomorphae</taxon>
        <taxon>Beloniformes</taxon>
        <taxon>Adrianichthyidae</taxon>
        <taxon>Oryziinae</taxon>
        <taxon>Oryzias</taxon>
    </lineage>
</organism>
<dbReference type="Proteomes" id="UP000001038">
    <property type="component" value="Chromosome 20"/>
</dbReference>